<organism evidence="3 4">
    <name type="scientific">Microthlaspi erraticum</name>
    <dbReference type="NCBI Taxonomy" id="1685480"/>
    <lineage>
        <taxon>Eukaryota</taxon>
        <taxon>Viridiplantae</taxon>
        <taxon>Streptophyta</taxon>
        <taxon>Embryophyta</taxon>
        <taxon>Tracheophyta</taxon>
        <taxon>Spermatophyta</taxon>
        <taxon>Magnoliopsida</taxon>
        <taxon>eudicotyledons</taxon>
        <taxon>Gunneridae</taxon>
        <taxon>Pentapetalae</taxon>
        <taxon>rosids</taxon>
        <taxon>malvids</taxon>
        <taxon>Brassicales</taxon>
        <taxon>Brassicaceae</taxon>
        <taxon>Coluteocarpeae</taxon>
        <taxon>Microthlaspi</taxon>
    </lineage>
</organism>
<feature type="compositionally biased region" description="Pro residues" evidence="1">
    <location>
        <begin position="89"/>
        <end position="101"/>
    </location>
</feature>
<gene>
    <name evidence="3" type="ORF">MERR_LOCUS40473</name>
</gene>
<dbReference type="EMBL" id="CACVBM020001528">
    <property type="protein sequence ID" value="CAA7053238.1"/>
    <property type="molecule type" value="Genomic_DNA"/>
</dbReference>
<evidence type="ECO:0000256" key="2">
    <source>
        <dbReference type="SAM" id="Phobius"/>
    </source>
</evidence>
<dbReference type="AlphaFoldDB" id="A0A6D2L141"/>
<feature type="region of interest" description="Disordered" evidence="1">
    <location>
        <begin position="63"/>
        <end position="111"/>
    </location>
</feature>
<name>A0A6D2L141_9BRAS</name>
<comment type="caution">
    <text evidence="3">The sequence shown here is derived from an EMBL/GenBank/DDBJ whole genome shotgun (WGS) entry which is preliminary data.</text>
</comment>
<proteinExistence type="predicted"/>
<dbReference type="OrthoDB" id="1113829at2759"/>
<feature type="transmembrane region" description="Helical" evidence="2">
    <location>
        <begin position="202"/>
        <end position="228"/>
    </location>
</feature>
<evidence type="ECO:0000256" key="1">
    <source>
        <dbReference type="SAM" id="MobiDB-lite"/>
    </source>
</evidence>
<feature type="transmembrane region" description="Helical" evidence="2">
    <location>
        <begin position="408"/>
        <end position="429"/>
    </location>
</feature>
<accession>A0A6D2L141</accession>
<dbReference type="Proteomes" id="UP000467841">
    <property type="component" value="Unassembled WGS sequence"/>
</dbReference>
<reference evidence="3" key="1">
    <citation type="submission" date="2020-01" db="EMBL/GenBank/DDBJ databases">
        <authorList>
            <person name="Mishra B."/>
        </authorList>
    </citation>
    <scope>NUCLEOTIDE SEQUENCE [LARGE SCALE GENOMIC DNA]</scope>
</reference>
<keyword evidence="2" id="KW-1133">Transmembrane helix</keyword>
<sequence>MKGIDKVKKKLILKQVRAFCSPEVAASLGRRYFSLVASSFRRFYSLLRPRSRLRQPTMEYVGLLRTESPSRPVAPPKPPDRTSTKSLHPPHPPEPPDPPDPPDLRSVPLLFPPGLPPPSKLTAFHISSPQVFSPDLDLELSHLDPIFASGVVVTPLGSPIPAVCSLSSDRASGSSSSSHHLAVSLLLLQKSPDSLDMSSTEVFLLPLVAFFEADSPFVTLIVLLHSLTQVYSSSLSLASPSVDCCKTLVEWLVLVIVPSLLAFVGSLNAVVRLFTAVCRVYILAVTACASYSFSQWQSGKNCLSCFHPVTLVLDFYCPHLSFKELILLPCISLSLSGIVTGSIVKAVLFRAVTKRLFGSRSAIVIVDGLTFLSLEAVTPPLGGFDQDSYCCFVLSANSVEHVRSHLSIYLYLSCCSFFCLILCSTNLWFDALIYLAHCGLCIISPWR</sequence>
<protein>
    <submittedName>
        <fullName evidence="3">Uncharacterized protein</fullName>
    </submittedName>
</protein>
<evidence type="ECO:0000313" key="3">
    <source>
        <dbReference type="EMBL" id="CAA7053238.1"/>
    </source>
</evidence>
<feature type="transmembrane region" description="Helical" evidence="2">
    <location>
        <begin position="248"/>
        <end position="266"/>
    </location>
</feature>
<feature type="transmembrane region" description="Helical" evidence="2">
    <location>
        <begin position="273"/>
        <end position="293"/>
    </location>
</feature>
<keyword evidence="2" id="KW-0472">Membrane</keyword>
<evidence type="ECO:0000313" key="4">
    <source>
        <dbReference type="Proteomes" id="UP000467841"/>
    </source>
</evidence>
<keyword evidence="2" id="KW-0812">Transmembrane</keyword>
<feature type="transmembrane region" description="Helical" evidence="2">
    <location>
        <begin position="326"/>
        <end position="348"/>
    </location>
</feature>
<keyword evidence="4" id="KW-1185">Reference proteome</keyword>